<proteinExistence type="predicted"/>
<accession>A0A840SRP5</accession>
<reference evidence="1 2" key="1">
    <citation type="submission" date="2020-08" db="EMBL/GenBank/DDBJ databases">
        <title>Genomic Encyclopedia of Type Strains, Phase IV (KMG-IV): sequencing the most valuable type-strain genomes for metagenomic binning, comparative biology and taxonomic classification.</title>
        <authorList>
            <person name="Goeker M."/>
        </authorList>
    </citation>
    <scope>NUCLEOTIDE SEQUENCE [LARGE SCALE GENOMIC DNA]</scope>
    <source>
        <strain evidence="1 2">DSM 101730</strain>
    </source>
</reference>
<dbReference type="Pfam" id="PF09898">
    <property type="entry name" value="DUF2125"/>
    <property type="match status" value="1"/>
</dbReference>
<dbReference type="EMBL" id="JACHFM010000003">
    <property type="protein sequence ID" value="MBB5223440.1"/>
    <property type="molecule type" value="Genomic_DNA"/>
</dbReference>
<dbReference type="RefSeq" id="WP_184152219.1">
    <property type="nucleotide sequence ID" value="NZ_JACHFM010000003.1"/>
</dbReference>
<dbReference type="AlphaFoldDB" id="A0A840SRP5"/>
<comment type="caution">
    <text evidence="1">The sequence shown here is derived from an EMBL/GenBank/DDBJ whole genome shotgun (WGS) entry which is preliminary data.</text>
</comment>
<organism evidence="1 2">
    <name type="scientific">Amaricoccus macauensis</name>
    <dbReference type="NCBI Taxonomy" id="57001"/>
    <lineage>
        <taxon>Bacteria</taxon>
        <taxon>Pseudomonadati</taxon>
        <taxon>Pseudomonadota</taxon>
        <taxon>Alphaproteobacteria</taxon>
        <taxon>Rhodobacterales</taxon>
        <taxon>Paracoccaceae</taxon>
        <taxon>Amaricoccus</taxon>
    </lineage>
</organism>
<evidence type="ECO:0008006" key="3">
    <source>
        <dbReference type="Google" id="ProtNLM"/>
    </source>
</evidence>
<protein>
    <recommendedName>
        <fullName evidence="3">DUF2125 domain-containing protein</fullName>
    </recommendedName>
</protein>
<keyword evidence="2" id="KW-1185">Reference proteome</keyword>
<evidence type="ECO:0000313" key="2">
    <source>
        <dbReference type="Proteomes" id="UP000549457"/>
    </source>
</evidence>
<sequence length="339" mass="36793">MRVILAITAVAIVAALAWSGFWYWQVSLREQAIDGWLAERRADGWVAEARGVEMAGFPSRVDTFVTGLNLADPDAGWAWKADELQLLSLTYKPHHIIATLPGEQVFSTPYDTIRLHADALRGSVLFRPTPRLELDHMTFEIGDMQITGDAGWSAQIGKGLLATRQSAGKDVPPFAHDLAIQVSSLTLPPELMRTLRAGKVLPAEIGSMSLDAMLDFDQPWDRASVEAGLPTLEGVNVRDLHLSWGRLDLRGKGDLDVDAKGFAEGRLDFTATNWRDMIDVAQQSGVIGSTMADTLRVGLGLLAQMAGKPDAIDIPLEFAAGQTRLGPIPLGPAPRLATR</sequence>
<dbReference type="InterPro" id="IPR018666">
    <property type="entry name" value="DUF2125"/>
</dbReference>
<gene>
    <name evidence="1" type="ORF">HNP73_003387</name>
</gene>
<evidence type="ECO:0000313" key="1">
    <source>
        <dbReference type="EMBL" id="MBB5223440.1"/>
    </source>
</evidence>
<name>A0A840SRP5_9RHOB</name>
<dbReference type="Proteomes" id="UP000549457">
    <property type="component" value="Unassembled WGS sequence"/>
</dbReference>